<dbReference type="GO" id="GO:0012505">
    <property type="term" value="C:endomembrane system"/>
    <property type="evidence" value="ECO:0007669"/>
    <property type="project" value="UniProtKB-SubCell"/>
</dbReference>
<gene>
    <name evidence="8" type="ORF">LIP_3432</name>
</gene>
<reference evidence="9" key="1">
    <citation type="submission" date="2015-07" db="EMBL/GenBank/DDBJ databases">
        <title>Complete genome sequence and phylogenetic analysis of Limnochorda pilosa.</title>
        <authorList>
            <person name="Watanabe M."/>
            <person name="Kojima H."/>
            <person name="Fukui M."/>
        </authorList>
    </citation>
    <scope>NUCLEOTIDE SEQUENCE [LARGE SCALE GENOMIC DNA]</scope>
    <source>
        <strain evidence="9">HC45</strain>
    </source>
</reference>
<evidence type="ECO:0000313" key="9">
    <source>
        <dbReference type="Proteomes" id="UP000065807"/>
    </source>
</evidence>
<dbReference type="RefSeq" id="WP_082726466.1">
    <property type="nucleotide sequence ID" value="NZ_AP014924.1"/>
</dbReference>
<dbReference type="PIRSF" id="PIRSF006102">
    <property type="entry name" value="NQR_DE"/>
    <property type="match status" value="1"/>
</dbReference>
<keyword evidence="3 7" id="KW-0812">Transmembrane</keyword>
<reference evidence="9" key="2">
    <citation type="journal article" date="2016" name="Int. J. Syst. Evol. Microbiol.">
        <title>Complete genome sequence and cell structure of Limnochorda pilosa, a Gram-negative spore-former within the phylum Firmicutes.</title>
        <authorList>
            <person name="Watanabe M."/>
            <person name="Kojima H."/>
            <person name="Fukui M."/>
        </authorList>
    </citation>
    <scope>NUCLEOTIDE SEQUENCE [LARGE SCALE GENOMIC DNA]</scope>
    <source>
        <strain evidence="9">HC45</strain>
    </source>
</reference>
<dbReference type="STRING" id="1555112.LIP_3432"/>
<dbReference type="InterPro" id="IPR003667">
    <property type="entry name" value="NqrDE/RnfAE"/>
</dbReference>
<keyword evidence="9" id="KW-1185">Reference proteome</keyword>
<sequence>MAREPRARWSELKGILSQGLYKQTPPFFLVIGLCPSLAVTTGVLYGAVMGIAVTFVLLGSNVIVSAVRRSVPRTIRIPVYTIVIATLVTVVDLVLAGTMPPVHRILGLFVPLIVVNCIILGRVEGFGSHVSPGRAAADAIGFGLGYTWALVAISSIREILGSGTWFSFQVLPAAAPTVGLFKLAPGAFITMAALLAMLNLLRRGGGTPARREAQPIPAVSRNLAS</sequence>
<dbReference type="Proteomes" id="UP000065807">
    <property type="component" value="Chromosome"/>
</dbReference>
<dbReference type="OrthoDB" id="9790976at2"/>
<feature type="transmembrane region" description="Helical" evidence="7">
    <location>
        <begin position="135"/>
        <end position="160"/>
    </location>
</feature>
<dbReference type="GO" id="GO:0005886">
    <property type="term" value="C:plasma membrane"/>
    <property type="evidence" value="ECO:0007669"/>
    <property type="project" value="TreeGrafter"/>
</dbReference>
<accession>A0A0K2SR06</accession>
<dbReference type="PANTHER" id="PTHR30586">
    <property type="entry name" value="ELECTRON TRANSPORT COMPLEX PROTEIN RNFE"/>
    <property type="match status" value="1"/>
</dbReference>
<keyword evidence="6 7" id="KW-0472">Membrane</keyword>
<evidence type="ECO:0000256" key="2">
    <source>
        <dbReference type="ARBA" id="ARBA00022448"/>
    </source>
</evidence>
<feature type="transmembrane region" description="Helical" evidence="7">
    <location>
        <begin position="105"/>
        <end position="123"/>
    </location>
</feature>
<name>A0A0K2SR06_LIMPI</name>
<protein>
    <submittedName>
        <fullName evidence="8">Electron transporter RsxE</fullName>
    </submittedName>
</protein>
<feature type="transmembrane region" description="Helical" evidence="7">
    <location>
        <begin position="44"/>
        <end position="67"/>
    </location>
</feature>
<dbReference type="PANTHER" id="PTHR30586:SF0">
    <property type="entry name" value="ION-TRANSLOCATING OXIDOREDUCTASE COMPLEX SUBUNIT E"/>
    <property type="match status" value="1"/>
</dbReference>
<evidence type="ECO:0000256" key="7">
    <source>
        <dbReference type="SAM" id="Phobius"/>
    </source>
</evidence>
<dbReference type="PATRIC" id="fig|1555112.3.peg.3468"/>
<dbReference type="KEGG" id="lpil:LIP_3432"/>
<feature type="transmembrane region" description="Helical" evidence="7">
    <location>
        <begin position="79"/>
        <end position="99"/>
    </location>
</feature>
<dbReference type="Pfam" id="PF02508">
    <property type="entry name" value="Rnf-Nqr"/>
    <property type="match status" value="1"/>
</dbReference>
<dbReference type="AlphaFoldDB" id="A0A0K2SR06"/>
<keyword evidence="2" id="KW-0813">Transport</keyword>
<evidence type="ECO:0000256" key="4">
    <source>
        <dbReference type="ARBA" id="ARBA00022967"/>
    </source>
</evidence>
<feature type="transmembrane region" description="Helical" evidence="7">
    <location>
        <begin position="180"/>
        <end position="201"/>
    </location>
</feature>
<evidence type="ECO:0000256" key="5">
    <source>
        <dbReference type="ARBA" id="ARBA00022989"/>
    </source>
</evidence>
<comment type="subcellular location">
    <subcellularLocation>
        <location evidence="1">Endomembrane system</location>
        <topology evidence="1">Multi-pass membrane protein</topology>
    </subcellularLocation>
</comment>
<keyword evidence="4" id="KW-1278">Translocase</keyword>
<proteinExistence type="predicted"/>
<evidence type="ECO:0000313" key="8">
    <source>
        <dbReference type="EMBL" id="BAS29244.1"/>
    </source>
</evidence>
<evidence type="ECO:0000256" key="1">
    <source>
        <dbReference type="ARBA" id="ARBA00004127"/>
    </source>
</evidence>
<dbReference type="EMBL" id="AP014924">
    <property type="protein sequence ID" value="BAS29244.1"/>
    <property type="molecule type" value="Genomic_DNA"/>
</dbReference>
<keyword evidence="5 7" id="KW-1133">Transmembrane helix</keyword>
<organism evidence="8 9">
    <name type="scientific">Limnochorda pilosa</name>
    <dbReference type="NCBI Taxonomy" id="1555112"/>
    <lineage>
        <taxon>Bacteria</taxon>
        <taxon>Bacillati</taxon>
        <taxon>Bacillota</taxon>
        <taxon>Limnochordia</taxon>
        <taxon>Limnochordales</taxon>
        <taxon>Limnochordaceae</taxon>
        <taxon>Limnochorda</taxon>
    </lineage>
</organism>
<evidence type="ECO:0000256" key="6">
    <source>
        <dbReference type="ARBA" id="ARBA00023136"/>
    </source>
</evidence>
<evidence type="ECO:0000256" key="3">
    <source>
        <dbReference type="ARBA" id="ARBA00022692"/>
    </source>
</evidence>
<dbReference type="NCBIfam" id="NF009070">
    <property type="entry name" value="PRK12405.1"/>
    <property type="match status" value="1"/>
</dbReference>